<protein>
    <submittedName>
        <fullName evidence="2">Uncharacterized protein LOC142177849</fullName>
    </submittedName>
</protein>
<name>A0AC58U0W9_TOBAC</name>
<accession>A0AC58U0W9</accession>
<reference evidence="2" key="2">
    <citation type="submission" date="2025-08" db="UniProtKB">
        <authorList>
            <consortium name="RefSeq"/>
        </authorList>
    </citation>
    <scope>IDENTIFICATION</scope>
    <source>
        <tissue evidence="2">Leaf</tissue>
    </source>
</reference>
<dbReference type="Proteomes" id="UP000790787">
    <property type="component" value="Chromosome 3"/>
</dbReference>
<dbReference type="RefSeq" id="XP_075103105.1">
    <property type="nucleotide sequence ID" value="XM_075247004.1"/>
</dbReference>
<evidence type="ECO:0000313" key="1">
    <source>
        <dbReference type="Proteomes" id="UP000790787"/>
    </source>
</evidence>
<reference evidence="1" key="1">
    <citation type="journal article" date="2014" name="Nat. Commun.">
        <title>The tobacco genome sequence and its comparison with those of tomato and potato.</title>
        <authorList>
            <person name="Sierro N."/>
            <person name="Battey J.N."/>
            <person name="Ouadi S."/>
            <person name="Bakaher N."/>
            <person name="Bovet L."/>
            <person name="Willig A."/>
            <person name="Goepfert S."/>
            <person name="Peitsch M.C."/>
            <person name="Ivanov N.V."/>
        </authorList>
    </citation>
    <scope>NUCLEOTIDE SEQUENCE [LARGE SCALE GENOMIC DNA]</scope>
</reference>
<proteinExistence type="predicted"/>
<evidence type="ECO:0000313" key="2">
    <source>
        <dbReference type="RefSeq" id="XP_075103105.1"/>
    </source>
</evidence>
<gene>
    <name evidence="2" type="primary">LOC142177849</name>
</gene>
<sequence length="472" mass="54545">MYQPINCTTVTLVHKVKSPSKITEYRPISCCTILYKIISKILTNRLQGVMDGLVDNNQSAFVPGRLISDNIILSHELVKGYGRKGISPTCMLKIDMKKAYDSVEWGYLEQPTKTFHDKKGLRQGNPLSPYLFVLVMEYLTRPLKTLKKDPNFNYHPKCGKLNIVQLSFADDLLLYCRGDPISVQLLFQCFQQFSKTSGLEANADKRRIQLIKSVIFSIQVYWSQLFVLPKKLIQLVEIVCRTFLWIGGVEVSRKALLSWDNLCKPKAAGGHNLLAIEEWNKAAILQKILKAKQYCEEASYTEKDVEEINNFSIKNMYGKLRGEFDRVPWRKLVHNSVGVPKWNFIVYLAAHRRLMTKHRLRGLCYVEDVTCSLCNSEEETVDHLFFKCTYSSKIWTTMLQWQGIQRQSMMWANELEWAGKYYRGRSTTAELYKLVLAGTKDRESQMNQNVNQKDLKFPLKLCIPSLSVPEFL</sequence>
<organism evidence="1 2">
    <name type="scientific">Nicotiana tabacum</name>
    <name type="common">Common tobacco</name>
    <dbReference type="NCBI Taxonomy" id="4097"/>
    <lineage>
        <taxon>Eukaryota</taxon>
        <taxon>Viridiplantae</taxon>
        <taxon>Streptophyta</taxon>
        <taxon>Embryophyta</taxon>
        <taxon>Tracheophyta</taxon>
        <taxon>Spermatophyta</taxon>
        <taxon>Magnoliopsida</taxon>
        <taxon>eudicotyledons</taxon>
        <taxon>Gunneridae</taxon>
        <taxon>Pentapetalae</taxon>
        <taxon>asterids</taxon>
        <taxon>lamiids</taxon>
        <taxon>Solanales</taxon>
        <taxon>Solanaceae</taxon>
        <taxon>Nicotianoideae</taxon>
        <taxon>Nicotianeae</taxon>
        <taxon>Nicotiana</taxon>
    </lineage>
</organism>
<keyword evidence="1" id="KW-1185">Reference proteome</keyword>